<keyword evidence="3 5" id="KW-0687">Ribonucleoprotein</keyword>
<dbReference type="GO" id="GO:0005840">
    <property type="term" value="C:ribosome"/>
    <property type="evidence" value="ECO:0007669"/>
    <property type="project" value="UniProtKB-KW"/>
</dbReference>
<dbReference type="InterPro" id="IPR018254">
    <property type="entry name" value="Ribosomal_uL29_CS"/>
</dbReference>
<reference evidence="6 7" key="1">
    <citation type="journal article" date="2019" name="Int. J. Syst. Evol. Microbiol.">
        <title>The Global Catalogue of Microorganisms (GCM) 10K type strain sequencing project: providing services to taxonomists for standard genome sequencing and annotation.</title>
        <authorList>
            <consortium name="The Broad Institute Genomics Platform"/>
            <consortium name="The Broad Institute Genome Sequencing Center for Infectious Disease"/>
            <person name="Wu L."/>
            <person name="Ma J."/>
        </authorList>
    </citation>
    <scope>NUCLEOTIDE SEQUENCE [LARGE SCALE GENOMIC DNA]</scope>
    <source>
        <strain evidence="6 7">JCM 12149</strain>
    </source>
</reference>
<dbReference type="SUPFAM" id="SSF46561">
    <property type="entry name" value="Ribosomal protein L29 (L29p)"/>
    <property type="match status" value="1"/>
</dbReference>
<keyword evidence="2 5" id="KW-0689">Ribosomal protein</keyword>
<dbReference type="NCBIfam" id="TIGR00012">
    <property type="entry name" value="L29"/>
    <property type="match status" value="1"/>
</dbReference>
<dbReference type="PANTHER" id="PTHR10916:SF0">
    <property type="entry name" value="LARGE RIBOSOMAL SUBUNIT PROTEIN UL29C"/>
    <property type="match status" value="1"/>
</dbReference>
<evidence type="ECO:0000256" key="5">
    <source>
        <dbReference type="HAMAP-Rule" id="MF_00374"/>
    </source>
</evidence>
<sequence>MKANEIRELTTAEIEQKVKSSKEELFNLRFQSATGQLENTARIRQVKKSIARMKTVIRQRELSINN</sequence>
<dbReference type="InterPro" id="IPR001854">
    <property type="entry name" value="Ribosomal_uL29"/>
</dbReference>
<dbReference type="CDD" id="cd00427">
    <property type="entry name" value="Ribosomal_L29_HIP"/>
    <property type="match status" value="1"/>
</dbReference>
<dbReference type="InterPro" id="IPR050063">
    <property type="entry name" value="Ribosomal_protein_uL29"/>
</dbReference>
<evidence type="ECO:0000313" key="7">
    <source>
        <dbReference type="Proteomes" id="UP001501459"/>
    </source>
</evidence>
<dbReference type="EMBL" id="BAAADM010000021">
    <property type="protein sequence ID" value="GAA0434390.1"/>
    <property type="molecule type" value="Genomic_DNA"/>
</dbReference>
<dbReference type="InterPro" id="IPR036049">
    <property type="entry name" value="Ribosomal_uL29_sf"/>
</dbReference>
<name>A0ABN0Z5G3_9BACI</name>
<evidence type="ECO:0000256" key="2">
    <source>
        <dbReference type="ARBA" id="ARBA00022980"/>
    </source>
</evidence>
<dbReference type="Gene3D" id="1.10.287.310">
    <property type="match status" value="1"/>
</dbReference>
<protein>
    <recommendedName>
        <fullName evidence="4 5">Large ribosomal subunit protein uL29</fullName>
    </recommendedName>
</protein>
<organism evidence="6 7">
    <name type="scientific">Lentibacillus halophilus</name>
    <dbReference type="NCBI Taxonomy" id="295065"/>
    <lineage>
        <taxon>Bacteria</taxon>
        <taxon>Bacillati</taxon>
        <taxon>Bacillota</taxon>
        <taxon>Bacilli</taxon>
        <taxon>Bacillales</taxon>
        <taxon>Bacillaceae</taxon>
        <taxon>Lentibacillus</taxon>
    </lineage>
</organism>
<dbReference type="PANTHER" id="PTHR10916">
    <property type="entry name" value="60S RIBOSOMAL PROTEIN L35/50S RIBOSOMAL PROTEIN L29"/>
    <property type="match status" value="1"/>
</dbReference>
<accession>A0ABN0Z5G3</accession>
<dbReference type="Pfam" id="PF00831">
    <property type="entry name" value="Ribosomal_L29"/>
    <property type="match status" value="1"/>
</dbReference>
<proteinExistence type="inferred from homology"/>
<evidence type="ECO:0000313" key="6">
    <source>
        <dbReference type="EMBL" id="GAA0434390.1"/>
    </source>
</evidence>
<comment type="similarity">
    <text evidence="1 5">Belongs to the universal ribosomal protein uL29 family.</text>
</comment>
<evidence type="ECO:0000256" key="4">
    <source>
        <dbReference type="ARBA" id="ARBA00035204"/>
    </source>
</evidence>
<dbReference type="HAMAP" id="MF_00374">
    <property type="entry name" value="Ribosomal_uL29"/>
    <property type="match status" value="1"/>
</dbReference>
<evidence type="ECO:0000256" key="1">
    <source>
        <dbReference type="ARBA" id="ARBA00009254"/>
    </source>
</evidence>
<evidence type="ECO:0000256" key="3">
    <source>
        <dbReference type="ARBA" id="ARBA00023274"/>
    </source>
</evidence>
<keyword evidence="7" id="KW-1185">Reference proteome</keyword>
<gene>
    <name evidence="5 6" type="primary">rpmC</name>
    <name evidence="6" type="ORF">GCM10008983_08730</name>
</gene>
<comment type="caution">
    <text evidence="6">The sequence shown here is derived from an EMBL/GenBank/DDBJ whole genome shotgun (WGS) entry which is preliminary data.</text>
</comment>
<dbReference type="Proteomes" id="UP001501459">
    <property type="component" value="Unassembled WGS sequence"/>
</dbReference>
<dbReference type="PROSITE" id="PS00579">
    <property type="entry name" value="RIBOSOMAL_L29"/>
    <property type="match status" value="1"/>
</dbReference>
<dbReference type="RefSeq" id="WP_343751424.1">
    <property type="nucleotide sequence ID" value="NZ_BAAADM010000021.1"/>
</dbReference>